<dbReference type="AlphaFoldDB" id="A0A183TYB4"/>
<sequence length="90" mass="10213">MPGAQYYDGSKLVIPITHEAGIALHDHWMQQGVSTLISAIAQQKIKELSEHYKHQLQRCSSRAQSVYEHARCLVATLDINAKSVRSKRQR</sequence>
<gene>
    <name evidence="1" type="ORF">TCNE_LOCUS1234</name>
</gene>
<keyword evidence="2" id="KW-1185">Reference proteome</keyword>
<dbReference type="WBParaSite" id="TCNE_0000123301-mRNA-1">
    <property type="protein sequence ID" value="TCNE_0000123301-mRNA-1"/>
    <property type="gene ID" value="TCNE_0000123301"/>
</dbReference>
<dbReference type="EMBL" id="UYWY01000846">
    <property type="protein sequence ID" value="VDM25740.1"/>
    <property type="molecule type" value="Genomic_DNA"/>
</dbReference>
<evidence type="ECO:0000313" key="2">
    <source>
        <dbReference type="Proteomes" id="UP000050794"/>
    </source>
</evidence>
<reference evidence="1 2" key="2">
    <citation type="submission" date="2018-11" db="EMBL/GenBank/DDBJ databases">
        <authorList>
            <consortium name="Pathogen Informatics"/>
        </authorList>
    </citation>
    <scope>NUCLEOTIDE SEQUENCE [LARGE SCALE GENOMIC DNA]</scope>
</reference>
<protein>
    <submittedName>
        <fullName evidence="3">Transposase</fullName>
    </submittedName>
</protein>
<evidence type="ECO:0000313" key="3">
    <source>
        <dbReference type="WBParaSite" id="TCNE_0000123301-mRNA-1"/>
    </source>
</evidence>
<dbReference type="Proteomes" id="UP000050794">
    <property type="component" value="Unassembled WGS sequence"/>
</dbReference>
<evidence type="ECO:0000313" key="1">
    <source>
        <dbReference type="EMBL" id="VDM25740.1"/>
    </source>
</evidence>
<reference evidence="3" key="1">
    <citation type="submission" date="2016-06" db="UniProtKB">
        <authorList>
            <consortium name="WormBaseParasite"/>
        </authorList>
    </citation>
    <scope>IDENTIFICATION</scope>
</reference>
<organism evidence="2 3">
    <name type="scientific">Toxocara canis</name>
    <name type="common">Canine roundworm</name>
    <dbReference type="NCBI Taxonomy" id="6265"/>
    <lineage>
        <taxon>Eukaryota</taxon>
        <taxon>Metazoa</taxon>
        <taxon>Ecdysozoa</taxon>
        <taxon>Nematoda</taxon>
        <taxon>Chromadorea</taxon>
        <taxon>Rhabditida</taxon>
        <taxon>Spirurina</taxon>
        <taxon>Ascaridomorpha</taxon>
        <taxon>Ascaridoidea</taxon>
        <taxon>Toxocaridae</taxon>
        <taxon>Toxocara</taxon>
    </lineage>
</organism>
<accession>A0A183TYB4</accession>
<name>A0A183TYB4_TOXCA</name>
<proteinExistence type="predicted"/>